<evidence type="ECO:0000313" key="3">
    <source>
        <dbReference type="Proteomes" id="UP001215280"/>
    </source>
</evidence>
<dbReference type="Proteomes" id="UP001215280">
    <property type="component" value="Unassembled WGS sequence"/>
</dbReference>
<dbReference type="AlphaFoldDB" id="A0AAD7N6M4"/>
<sequence length="997" mass="112921">MVRLSRREHHDAQQPTSHLLVPGPSNIHPLRIIPEHISTRPEIVLADGNTLIQPRLPAMLRGIVQQAHVDADSYDDRDIIAPDRLPLPDPEQHGRKRATQWQRWQTEVLPALLVPYAHVLHETKLLQDYDTLEIPRKSCACVGRALKIAVVRFTSIDDITLNVCPCHPTAVQLIKAGAFACAPVSPWLVVDLRVLEFTRSLFIQIAPNNTAFAFTLETVLANMGFQLDHKNSLRRRFGNSLMWYSHLRNLHKQRYETPPPEDAEERARAAARAELPPDRSSLPSLLSSTHRAPPAGRKWNRSPTLEPPPVPVSPFPEPVPCAQPSEYLRARCPACFSDLKHDGNSTSDVKMHPRTRFVPEQQTAATEAYVDGVRNAGRTKSKRCKIDNPNLPLPWSVLDGCEASFKAADEKWEKASTEFFEDTGIIVLLCRDDRVLWIINMHSAGEKQFNVIALMETLFQHLPLDIAVGVLYDVACAMERACRKWGFLGRFIDRLSFTVSVFHAYGHEWACQILFHPRKHGGFGFTNGEGCEHLWHSISHLIAQLHISGNGFSAVTDIAEKHREATQVLVDSGKPVSLLRKQWAFQVLAQTKPVQRRSKNRSQQVVNAVVLLRAAVKTRQQNVQYARDRFLEAVDEDTLHKAQKNLRLKEQELGVDQHQALKKLSTNGYIGLRMKARTLKRRLRDRLRAWRFELDKVEQSFRRLVNGTYQKLYTHTEAAVKRREPTITKINSQYNKLCGEIRQAIKDGKAPPGAVAPATISSKELWQLDIDDGIWQDVGLDDDWEDNKDDEHGEGEPPLWLSNEKVRTGIKAMLELDRCNEEDGFLKKERCALQVWFAEEWTVVNCAIDEEDQYQLELVWDHLIKLCATWQKSLPDLGVDEAALPPWGLSAVQLSTCIVDAHLPAWGEDRHYRGSGDLSDDEEEEEFPEGGGEEEDYGTLEAVERADLKKPMPRLSSPLLLESLVYAGGPKLHLIAEEAEREKHNALAASLQDEAMD</sequence>
<accession>A0AAD7N6M4</accession>
<dbReference type="PANTHER" id="PTHR33096">
    <property type="entry name" value="CXC2 DOMAIN-CONTAINING PROTEIN"/>
    <property type="match status" value="1"/>
</dbReference>
<organism evidence="2 3">
    <name type="scientific">Mycena maculata</name>
    <dbReference type="NCBI Taxonomy" id="230809"/>
    <lineage>
        <taxon>Eukaryota</taxon>
        <taxon>Fungi</taxon>
        <taxon>Dikarya</taxon>
        <taxon>Basidiomycota</taxon>
        <taxon>Agaricomycotina</taxon>
        <taxon>Agaricomycetes</taxon>
        <taxon>Agaricomycetidae</taxon>
        <taxon>Agaricales</taxon>
        <taxon>Marasmiineae</taxon>
        <taxon>Mycenaceae</taxon>
        <taxon>Mycena</taxon>
    </lineage>
</organism>
<dbReference type="Pfam" id="PF18758">
    <property type="entry name" value="KDZ"/>
    <property type="match status" value="1"/>
</dbReference>
<protein>
    <recommendedName>
        <fullName evidence="4">CxC1-like cysteine cluster associated with KDZ transposases domain-containing protein</fullName>
    </recommendedName>
</protein>
<feature type="compositionally biased region" description="Acidic residues" evidence="1">
    <location>
        <begin position="918"/>
        <end position="938"/>
    </location>
</feature>
<gene>
    <name evidence="2" type="ORF">DFH07DRAFT_962422</name>
</gene>
<evidence type="ECO:0000256" key="1">
    <source>
        <dbReference type="SAM" id="MobiDB-lite"/>
    </source>
</evidence>
<dbReference type="EMBL" id="JARJLG010000093">
    <property type="protein sequence ID" value="KAJ7747630.1"/>
    <property type="molecule type" value="Genomic_DNA"/>
</dbReference>
<name>A0AAD7N6M4_9AGAR</name>
<dbReference type="PANTHER" id="PTHR33096:SF1">
    <property type="entry name" value="CXC1-LIKE CYSTEINE CLUSTER ASSOCIATED WITH KDZ TRANSPOSASES DOMAIN-CONTAINING PROTEIN"/>
    <property type="match status" value="1"/>
</dbReference>
<evidence type="ECO:0008006" key="4">
    <source>
        <dbReference type="Google" id="ProtNLM"/>
    </source>
</evidence>
<reference evidence="2" key="1">
    <citation type="submission" date="2023-03" db="EMBL/GenBank/DDBJ databases">
        <title>Massive genome expansion in bonnet fungi (Mycena s.s.) driven by repeated elements and novel gene families across ecological guilds.</title>
        <authorList>
            <consortium name="Lawrence Berkeley National Laboratory"/>
            <person name="Harder C.B."/>
            <person name="Miyauchi S."/>
            <person name="Viragh M."/>
            <person name="Kuo A."/>
            <person name="Thoen E."/>
            <person name="Andreopoulos B."/>
            <person name="Lu D."/>
            <person name="Skrede I."/>
            <person name="Drula E."/>
            <person name="Henrissat B."/>
            <person name="Morin E."/>
            <person name="Kohler A."/>
            <person name="Barry K."/>
            <person name="LaButti K."/>
            <person name="Morin E."/>
            <person name="Salamov A."/>
            <person name="Lipzen A."/>
            <person name="Mereny Z."/>
            <person name="Hegedus B."/>
            <person name="Baldrian P."/>
            <person name="Stursova M."/>
            <person name="Weitz H."/>
            <person name="Taylor A."/>
            <person name="Grigoriev I.V."/>
            <person name="Nagy L.G."/>
            <person name="Martin F."/>
            <person name="Kauserud H."/>
        </authorList>
    </citation>
    <scope>NUCLEOTIDE SEQUENCE</scope>
    <source>
        <strain evidence="2">CBHHK188m</strain>
    </source>
</reference>
<feature type="region of interest" description="Disordered" evidence="1">
    <location>
        <begin position="911"/>
        <end position="939"/>
    </location>
</feature>
<feature type="region of interest" description="Disordered" evidence="1">
    <location>
        <begin position="255"/>
        <end position="311"/>
    </location>
</feature>
<evidence type="ECO:0000313" key="2">
    <source>
        <dbReference type="EMBL" id="KAJ7747630.1"/>
    </source>
</evidence>
<dbReference type="InterPro" id="IPR040521">
    <property type="entry name" value="KDZ"/>
</dbReference>
<comment type="caution">
    <text evidence="2">The sequence shown here is derived from an EMBL/GenBank/DDBJ whole genome shotgun (WGS) entry which is preliminary data.</text>
</comment>
<feature type="compositionally biased region" description="Low complexity" evidence="1">
    <location>
        <begin position="270"/>
        <end position="288"/>
    </location>
</feature>
<proteinExistence type="predicted"/>
<keyword evidence="3" id="KW-1185">Reference proteome</keyword>
<feature type="region of interest" description="Disordered" evidence="1">
    <location>
        <begin position="1"/>
        <end position="23"/>
    </location>
</feature>